<dbReference type="EMBL" id="OE002106">
    <property type="protein sequence ID" value="CAD7458177.1"/>
    <property type="molecule type" value="Genomic_DNA"/>
</dbReference>
<protein>
    <submittedName>
        <fullName evidence="2">Uncharacterized protein</fullName>
    </submittedName>
</protein>
<sequence length="184" mass="20317">MKVFNVLDEDSDDNLKQSSSEGRFHPRSSEATIAEVNEDEEGVEIPMGFEANRLVPPLGQFSHESPLLGYPGASKSLVRVSTYASSLNQPGTSRHDSTSGTKQGKTATSEYPTNAGQKKARYPHIGTIPTPTPPPWPDNMFPWPTAFLAASFHRALSKRTPLLIRENRRILAQTWSTGFYSRQG</sequence>
<accession>A0A7R9IH38</accession>
<proteinExistence type="predicted"/>
<evidence type="ECO:0000256" key="1">
    <source>
        <dbReference type="SAM" id="MobiDB-lite"/>
    </source>
</evidence>
<dbReference type="AlphaFoldDB" id="A0A7R9IH38"/>
<feature type="region of interest" description="Disordered" evidence="1">
    <location>
        <begin position="83"/>
        <end position="124"/>
    </location>
</feature>
<gene>
    <name evidence="2" type="ORF">TTEB3V08_LOCUS6161</name>
</gene>
<evidence type="ECO:0000313" key="2">
    <source>
        <dbReference type="EMBL" id="CAD7458177.1"/>
    </source>
</evidence>
<feature type="compositionally biased region" description="Polar residues" evidence="1">
    <location>
        <begin position="83"/>
        <end position="116"/>
    </location>
</feature>
<reference evidence="2" key="1">
    <citation type="submission" date="2020-11" db="EMBL/GenBank/DDBJ databases">
        <authorList>
            <person name="Tran Van P."/>
        </authorList>
    </citation>
    <scope>NUCLEOTIDE SEQUENCE</scope>
</reference>
<organism evidence="2">
    <name type="scientific">Timema tahoe</name>
    <dbReference type="NCBI Taxonomy" id="61484"/>
    <lineage>
        <taxon>Eukaryota</taxon>
        <taxon>Metazoa</taxon>
        <taxon>Ecdysozoa</taxon>
        <taxon>Arthropoda</taxon>
        <taxon>Hexapoda</taxon>
        <taxon>Insecta</taxon>
        <taxon>Pterygota</taxon>
        <taxon>Neoptera</taxon>
        <taxon>Polyneoptera</taxon>
        <taxon>Phasmatodea</taxon>
        <taxon>Timematodea</taxon>
        <taxon>Timematoidea</taxon>
        <taxon>Timematidae</taxon>
        <taxon>Timema</taxon>
    </lineage>
</organism>
<name>A0A7R9IH38_9NEOP</name>
<feature type="region of interest" description="Disordered" evidence="1">
    <location>
        <begin position="1"/>
        <end position="31"/>
    </location>
</feature>